<dbReference type="CDD" id="cd06558">
    <property type="entry name" value="crotonase-like"/>
    <property type="match status" value="1"/>
</dbReference>
<protein>
    <recommendedName>
        <fullName evidence="2">enoyl-CoA hydratase</fullName>
        <ecNumber evidence="2">4.2.1.17</ecNumber>
    </recommendedName>
</protein>
<dbReference type="Proteomes" id="UP000663792">
    <property type="component" value="Unassembled WGS sequence"/>
</dbReference>
<gene>
    <name evidence="8" type="ORF">JL106_11005</name>
</gene>
<dbReference type="PANTHER" id="PTHR11941">
    <property type="entry name" value="ENOYL-COA HYDRATASE-RELATED"/>
    <property type="match status" value="1"/>
</dbReference>
<evidence type="ECO:0000313" key="8">
    <source>
        <dbReference type="EMBL" id="MBM9467810.1"/>
    </source>
</evidence>
<dbReference type="AlphaFoldDB" id="A0A938YHB6"/>
<evidence type="ECO:0000256" key="2">
    <source>
        <dbReference type="ARBA" id="ARBA00012076"/>
    </source>
</evidence>
<dbReference type="PROSITE" id="PS00166">
    <property type="entry name" value="ENOYL_COA_HYDRATASE"/>
    <property type="match status" value="1"/>
</dbReference>
<reference evidence="8" key="1">
    <citation type="submission" date="2021-01" db="EMBL/GenBank/DDBJ databases">
        <title>YIM 132084 draft genome.</title>
        <authorList>
            <person name="An D."/>
        </authorList>
    </citation>
    <scope>NUCLEOTIDE SEQUENCE</scope>
    <source>
        <strain evidence="8">YIM 132084</strain>
    </source>
</reference>
<evidence type="ECO:0000256" key="1">
    <source>
        <dbReference type="ARBA" id="ARBA00005254"/>
    </source>
</evidence>
<keyword evidence="9" id="KW-1185">Reference proteome</keyword>
<dbReference type="GO" id="GO:0004300">
    <property type="term" value="F:enoyl-CoA hydratase activity"/>
    <property type="evidence" value="ECO:0007669"/>
    <property type="project" value="UniProtKB-EC"/>
</dbReference>
<comment type="caution">
    <text evidence="8">The sequence shown here is derived from an EMBL/GenBank/DDBJ whole genome shotgun (WGS) entry which is preliminary data.</text>
</comment>
<dbReference type="PANTHER" id="PTHR11941:SF169">
    <property type="entry name" value="(7AS)-7A-METHYL-1,5-DIOXO-2,3,5,6,7,7A-HEXAHYDRO-1H-INDENE-CARBOXYL-COA HYDROLASE"/>
    <property type="match status" value="1"/>
</dbReference>
<dbReference type="Gene3D" id="3.90.226.10">
    <property type="entry name" value="2-enoyl-CoA Hydratase, Chain A, domain 1"/>
    <property type="match status" value="1"/>
</dbReference>
<dbReference type="Pfam" id="PF00378">
    <property type="entry name" value="ECH_1"/>
    <property type="match status" value="1"/>
</dbReference>
<dbReference type="InterPro" id="IPR014748">
    <property type="entry name" value="Enoyl-CoA_hydra_C"/>
</dbReference>
<sequence>MTVHIERRDSIAIVTLDRPEALNAVNGALALALGEALETAETDDNVQVIVLTGRGRTFCAGADLKAIAAGEGLDPPGHPDWGFAGITRHRLRKPTIAAVNGAALGGGTEIVLACDLAVMSETAHLGLPEVRWGLFPAGGGTIRLPREMPPKIALEHLLSGAPITAVDAARWGLVNRVVPPDLVMPTALELAASVAANGPIAVRAAKRLANAATGAGSDRDAEMWAANADAIAEVFTSQDAAEGMAAFVERRTPGPWLGR</sequence>
<dbReference type="RefSeq" id="WP_205260773.1">
    <property type="nucleotide sequence ID" value="NZ_JAERWK010000014.1"/>
</dbReference>
<dbReference type="InterPro" id="IPR001753">
    <property type="entry name" value="Enoyl-CoA_hydra/iso"/>
</dbReference>
<dbReference type="InterPro" id="IPR029045">
    <property type="entry name" value="ClpP/crotonase-like_dom_sf"/>
</dbReference>
<organism evidence="8 9">
    <name type="scientific">Nakamurella leprariae</name>
    <dbReference type="NCBI Taxonomy" id="2803911"/>
    <lineage>
        <taxon>Bacteria</taxon>
        <taxon>Bacillati</taxon>
        <taxon>Actinomycetota</taxon>
        <taxon>Actinomycetes</taxon>
        <taxon>Nakamurellales</taxon>
        <taxon>Nakamurellaceae</taxon>
        <taxon>Nakamurella</taxon>
    </lineage>
</organism>
<evidence type="ECO:0000256" key="7">
    <source>
        <dbReference type="RuleBase" id="RU003707"/>
    </source>
</evidence>
<evidence type="ECO:0000256" key="6">
    <source>
        <dbReference type="ARBA" id="ARBA00023717"/>
    </source>
</evidence>
<dbReference type="EC" id="4.2.1.17" evidence="2"/>
<evidence type="ECO:0000313" key="9">
    <source>
        <dbReference type="Proteomes" id="UP000663792"/>
    </source>
</evidence>
<evidence type="ECO:0000256" key="3">
    <source>
        <dbReference type="ARBA" id="ARBA00023098"/>
    </source>
</evidence>
<keyword evidence="3" id="KW-0443">Lipid metabolism</keyword>
<dbReference type="FunFam" id="3.90.226.10:FF:000009">
    <property type="entry name" value="Carnitinyl-CoA dehydratase"/>
    <property type="match status" value="1"/>
</dbReference>
<comment type="catalytic activity">
    <reaction evidence="6">
        <text>a 4-saturated-(3S)-3-hydroxyacyl-CoA = a (3E)-enoyl-CoA + H2O</text>
        <dbReference type="Rhea" id="RHEA:20724"/>
        <dbReference type="ChEBI" id="CHEBI:15377"/>
        <dbReference type="ChEBI" id="CHEBI:58521"/>
        <dbReference type="ChEBI" id="CHEBI:137480"/>
        <dbReference type="EC" id="4.2.1.17"/>
    </reaction>
</comment>
<dbReference type="InterPro" id="IPR018376">
    <property type="entry name" value="Enoyl-CoA_hyd/isom_CS"/>
</dbReference>
<keyword evidence="4" id="KW-0456">Lyase</keyword>
<evidence type="ECO:0000256" key="5">
    <source>
        <dbReference type="ARBA" id="ARBA00023709"/>
    </source>
</evidence>
<proteinExistence type="inferred from homology"/>
<accession>A0A938YHB6</accession>
<name>A0A938YHB6_9ACTN</name>
<comment type="similarity">
    <text evidence="1 7">Belongs to the enoyl-CoA hydratase/isomerase family.</text>
</comment>
<dbReference type="Gene3D" id="1.10.12.10">
    <property type="entry name" value="Lyase 2-enoyl-coa Hydratase, Chain A, domain 2"/>
    <property type="match status" value="1"/>
</dbReference>
<dbReference type="SUPFAM" id="SSF52096">
    <property type="entry name" value="ClpP/crotonase"/>
    <property type="match status" value="1"/>
</dbReference>
<dbReference type="EMBL" id="JAERWK010000014">
    <property type="protein sequence ID" value="MBM9467810.1"/>
    <property type="molecule type" value="Genomic_DNA"/>
</dbReference>
<comment type="catalytic activity">
    <reaction evidence="5">
        <text>a (3S)-3-hydroxyacyl-CoA = a (2E)-enoyl-CoA + H2O</text>
        <dbReference type="Rhea" id="RHEA:16105"/>
        <dbReference type="ChEBI" id="CHEBI:15377"/>
        <dbReference type="ChEBI" id="CHEBI:57318"/>
        <dbReference type="ChEBI" id="CHEBI:58856"/>
        <dbReference type="EC" id="4.2.1.17"/>
    </reaction>
</comment>
<dbReference type="GO" id="GO:0006635">
    <property type="term" value="P:fatty acid beta-oxidation"/>
    <property type="evidence" value="ECO:0007669"/>
    <property type="project" value="TreeGrafter"/>
</dbReference>
<evidence type="ECO:0000256" key="4">
    <source>
        <dbReference type="ARBA" id="ARBA00023239"/>
    </source>
</evidence>